<sequence length="173" mass="18453">WMTSRRSTPSHVPHCSLLVSRAPPGAYPEPSKSGWPCSARCPDCSARCGRRRPPTARWSYPYRSRTASPSGHGLRWPGRCDPTTAPHRSTSRPTHFGWWGRPPASSATGSAAHGRAASTTSSPRCCATRPPCTAGIPSGWWRRSPASTASCRPRTRPGPGSSGTPSTTPIPPS</sequence>
<gene>
    <name evidence="2" type="ORF">AVDCRST_MAG54-1307</name>
</gene>
<evidence type="ECO:0000313" key="2">
    <source>
        <dbReference type="EMBL" id="CAA9236853.1"/>
    </source>
</evidence>
<feature type="region of interest" description="Disordered" evidence="1">
    <location>
        <begin position="51"/>
        <end position="173"/>
    </location>
</feature>
<reference evidence="2" key="1">
    <citation type="submission" date="2020-02" db="EMBL/GenBank/DDBJ databases">
        <authorList>
            <person name="Meier V. D."/>
        </authorList>
    </citation>
    <scope>NUCLEOTIDE SEQUENCE</scope>
    <source>
        <strain evidence="2">AVDCRST_MAG54</strain>
    </source>
</reference>
<proteinExistence type="predicted"/>
<dbReference type="EMBL" id="CADCTH010000174">
    <property type="protein sequence ID" value="CAA9236853.1"/>
    <property type="molecule type" value="Genomic_DNA"/>
</dbReference>
<protein>
    <submittedName>
        <fullName evidence="2">Uncharacterized protein</fullName>
    </submittedName>
</protein>
<feature type="non-terminal residue" evidence="2">
    <location>
        <position position="1"/>
    </location>
</feature>
<evidence type="ECO:0000256" key="1">
    <source>
        <dbReference type="SAM" id="MobiDB-lite"/>
    </source>
</evidence>
<accession>A0A6J4HYW7</accession>
<organism evidence="2">
    <name type="scientific">uncultured Actinomycetospora sp</name>
    <dbReference type="NCBI Taxonomy" id="1135996"/>
    <lineage>
        <taxon>Bacteria</taxon>
        <taxon>Bacillati</taxon>
        <taxon>Actinomycetota</taxon>
        <taxon>Actinomycetes</taxon>
        <taxon>Pseudonocardiales</taxon>
        <taxon>Pseudonocardiaceae</taxon>
        <taxon>Actinomycetospora</taxon>
        <taxon>environmental samples</taxon>
    </lineage>
</organism>
<dbReference type="AlphaFoldDB" id="A0A6J4HYW7"/>
<feature type="compositionally biased region" description="Low complexity" evidence="1">
    <location>
        <begin position="157"/>
        <end position="167"/>
    </location>
</feature>
<name>A0A6J4HYW7_9PSEU</name>
<feature type="non-terminal residue" evidence="2">
    <location>
        <position position="173"/>
    </location>
</feature>